<dbReference type="PANTHER" id="PTHR23350">
    <property type="entry name" value="PEROXISOME ASSEMBLY PROTEIN 10"/>
    <property type="match status" value="1"/>
</dbReference>
<comment type="pathway">
    <text evidence="3">Protein modification; protein ubiquitination.</text>
</comment>
<keyword evidence="15 19" id="KW-1133">Transmembrane helix</keyword>
<dbReference type="InParanoid" id="A0A6P6XZK5"/>
<keyword evidence="12" id="KW-0833">Ubl conjugation pathway</keyword>
<dbReference type="GO" id="GO:0061630">
    <property type="term" value="F:ubiquitin protein ligase activity"/>
    <property type="evidence" value="ECO:0007669"/>
    <property type="project" value="UniProtKB-EC"/>
</dbReference>
<sequence>MTQNQNNHGKLNQFQPNITQIIRSEHKDNVYIKSILQSESNSICKQFLPTRQWIQYQSYIDDITKFVYYLLTTVSGKQTLGEEYGHIICIDHRYRSIPSIWKRLTLAILYSFPKRLLNFASKIMIKNDDDSRMMIEENLQFLIESIGNINLAIFFIQNRYPDFLKRCLSIGYLSTTATSKSSPTTDSNQLSLKILSILTIIPVILSFYSKFIRTILINRRKKHSNNKKHSINTIDKQSINETKVMDDNRTQRKCPLCFQSLYQQQRNPTLLFCGHIFCWNCLSDWLMMIRTSSERKDECPLCKMKIFDTKQFVLLHNL</sequence>
<keyword evidence="11 18" id="KW-0863">Zinc-finger</keyword>
<evidence type="ECO:0000256" key="13">
    <source>
        <dbReference type="ARBA" id="ARBA00022833"/>
    </source>
</evidence>
<evidence type="ECO:0000256" key="18">
    <source>
        <dbReference type="PROSITE-ProRule" id="PRU00175"/>
    </source>
</evidence>
<evidence type="ECO:0000256" key="11">
    <source>
        <dbReference type="ARBA" id="ARBA00022771"/>
    </source>
</evidence>
<evidence type="ECO:0000259" key="20">
    <source>
        <dbReference type="PROSITE" id="PS50089"/>
    </source>
</evidence>
<dbReference type="Proteomes" id="UP000515146">
    <property type="component" value="Unplaced"/>
</dbReference>
<evidence type="ECO:0000256" key="12">
    <source>
        <dbReference type="ARBA" id="ARBA00022786"/>
    </source>
</evidence>
<keyword evidence="8" id="KW-0808">Transferase</keyword>
<evidence type="ECO:0000256" key="6">
    <source>
        <dbReference type="ARBA" id="ARBA00022448"/>
    </source>
</evidence>
<evidence type="ECO:0000256" key="1">
    <source>
        <dbReference type="ARBA" id="ARBA00000900"/>
    </source>
</evidence>
<dbReference type="OMA" id="REKSECP"/>
<feature type="domain" description="RING-type" evidence="20">
    <location>
        <begin position="254"/>
        <end position="303"/>
    </location>
</feature>
<dbReference type="RefSeq" id="XP_027198445.1">
    <property type="nucleotide sequence ID" value="XM_027342644.1"/>
</dbReference>
<evidence type="ECO:0000313" key="21">
    <source>
        <dbReference type="Proteomes" id="UP000515146"/>
    </source>
</evidence>
<dbReference type="GO" id="GO:0016558">
    <property type="term" value="P:protein import into peroxisome matrix"/>
    <property type="evidence" value="ECO:0007669"/>
    <property type="project" value="InterPro"/>
</dbReference>
<dbReference type="InterPro" id="IPR013083">
    <property type="entry name" value="Znf_RING/FYVE/PHD"/>
</dbReference>
<evidence type="ECO:0000256" key="2">
    <source>
        <dbReference type="ARBA" id="ARBA00004585"/>
    </source>
</evidence>
<dbReference type="InterPro" id="IPR006845">
    <property type="entry name" value="Pex_N"/>
</dbReference>
<keyword evidence="13" id="KW-0862">Zinc</keyword>
<keyword evidence="7" id="KW-0962">Peroxisome biogenesis</keyword>
<keyword evidence="21" id="KW-1185">Reference proteome</keyword>
<evidence type="ECO:0000256" key="9">
    <source>
        <dbReference type="ARBA" id="ARBA00022692"/>
    </source>
</evidence>
<dbReference type="InterPro" id="IPR025654">
    <property type="entry name" value="PEX2/10"/>
</dbReference>
<dbReference type="Pfam" id="PF13639">
    <property type="entry name" value="zf-RING_2"/>
    <property type="match status" value="1"/>
</dbReference>
<name>A0A6P6XZK5_DERPT</name>
<evidence type="ECO:0000256" key="19">
    <source>
        <dbReference type="SAM" id="Phobius"/>
    </source>
</evidence>
<protein>
    <recommendedName>
        <fullName evidence="5">RING-type E3 ubiquitin transferase</fullName>
        <ecNumber evidence="5">2.3.2.27</ecNumber>
    </recommendedName>
</protein>
<evidence type="ECO:0000256" key="17">
    <source>
        <dbReference type="ARBA" id="ARBA00023140"/>
    </source>
</evidence>
<evidence type="ECO:0000256" key="10">
    <source>
        <dbReference type="ARBA" id="ARBA00022723"/>
    </source>
</evidence>
<dbReference type="InterPro" id="IPR017907">
    <property type="entry name" value="Znf_RING_CS"/>
</dbReference>
<dbReference type="PROSITE" id="PS50089">
    <property type="entry name" value="ZF_RING_2"/>
    <property type="match status" value="1"/>
</dbReference>
<dbReference type="KEGG" id="dpte:113792721"/>
<comment type="catalytic activity">
    <reaction evidence="1">
        <text>S-ubiquitinyl-[E2 ubiquitin-conjugating enzyme]-L-cysteine + [acceptor protein]-L-lysine = [E2 ubiquitin-conjugating enzyme]-L-cysteine + N(6)-ubiquitinyl-[acceptor protein]-L-lysine.</text>
        <dbReference type="EC" id="2.3.2.27"/>
    </reaction>
</comment>
<dbReference type="OrthoDB" id="6270329at2759"/>
<dbReference type="PANTHER" id="PTHR23350:SF0">
    <property type="entry name" value="PEROXISOME BIOGENESIS FACTOR 10"/>
    <property type="match status" value="1"/>
</dbReference>
<keyword evidence="14" id="KW-0653">Protein transport</keyword>
<dbReference type="SUPFAM" id="SSF57850">
    <property type="entry name" value="RING/U-box"/>
    <property type="match status" value="1"/>
</dbReference>
<evidence type="ECO:0000256" key="15">
    <source>
        <dbReference type="ARBA" id="ARBA00022989"/>
    </source>
</evidence>
<keyword evidence="10" id="KW-0479">Metal-binding</keyword>
<comment type="similarity">
    <text evidence="4">Belongs to the pex2/pex10/pex12 family.</text>
</comment>
<evidence type="ECO:0000256" key="7">
    <source>
        <dbReference type="ARBA" id="ARBA00022593"/>
    </source>
</evidence>
<proteinExistence type="inferred from homology"/>
<dbReference type="GO" id="GO:0008270">
    <property type="term" value="F:zinc ion binding"/>
    <property type="evidence" value="ECO:0007669"/>
    <property type="project" value="UniProtKB-KW"/>
</dbReference>
<keyword evidence="6" id="KW-0813">Transport</keyword>
<reference evidence="22" key="1">
    <citation type="submission" date="2025-08" db="UniProtKB">
        <authorList>
            <consortium name="RefSeq"/>
        </authorList>
    </citation>
    <scope>IDENTIFICATION</scope>
    <source>
        <strain evidence="22">Airmid</strain>
    </source>
</reference>
<evidence type="ECO:0000256" key="4">
    <source>
        <dbReference type="ARBA" id="ARBA00008704"/>
    </source>
</evidence>
<dbReference type="GO" id="GO:0005778">
    <property type="term" value="C:peroxisomal membrane"/>
    <property type="evidence" value="ECO:0007669"/>
    <property type="project" value="UniProtKB-SubCell"/>
</dbReference>
<keyword evidence="17" id="KW-0576">Peroxisome</keyword>
<feature type="transmembrane region" description="Helical" evidence="19">
    <location>
        <begin position="190"/>
        <end position="212"/>
    </location>
</feature>
<evidence type="ECO:0000256" key="5">
    <source>
        <dbReference type="ARBA" id="ARBA00012483"/>
    </source>
</evidence>
<evidence type="ECO:0000256" key="3">
    <source>
        <dbReference type="ARBA" id="ARBA00004906"/>
    </source>
</evidence>
<evidence type="ECO:0000256" key="16">
    <source>
        <dbReference type="ARBA" id="ARBA00023136"/>
    </source>
</evidence>
<dbReference type="Gene3D" id="3.30.40.10">
    <property type="entry name" value="Zinc/RING finger domain, C3HC4 (zinc finger)"/>
    <property type="match status" value="1"/>
</dbReference>
<dbReference type="AlphaFoldDB" id="A0A6P6XZK5"/>
<dbReference type="FunCoup" id="A0A6P6XZK5">
    <property type="interactions" value="1342"/>
</dbReference>
<keyword evidence="16 19" id="KW-0472">Membrane</keyword>
<dbReference type="SMART" id="SM00184">
    <property type="entry name" value="RING"/>
    <property type="match status" value="1"/>
</dbReference>
<dbReference type="EC" id="2.3.2.27" evidence="5"/>
<gene>
    <name evidence="22" type="primary">LOC113792721</name>
</gene>
<accession>A0A6P6XZK5</accession>
<evidence type="ECO:0000313" key="22">
    <source>
        <dbReference type="RefSeq" id="XP_027198445.1"/>
    </source>
</evidence>
<dbReference type="Pfam" id="PF04757">
    <property type="entry name" value="Pex2_Pex12"/>
    <property type="match status" value="1"/>
</dbReference>
<organism evidence="21 22">
    <name type="scientific">Dermatophagoides pteronyssinus</name>
    <name type="common">European house dust mite</name>
    <dbReference type="NCBI Taxonomy" id="6956"/>
    <lineage>
        <taxon>Eukaryota</taxon>
        <taxon>Metazoa</taxon>
        <taxon>Ecdysozoa</taxon>
        <taxon>Arthropoda</taxon>
        <taxon>Chelicerata</taxon>
        <taxon>Arachnida</taxon>
        <taxon>Acari</taxon>
        <taxon>Acariformes</taxon>
        <taxon>Sarcoptiformes</taxon>
        <taxon>Astigmata</taxon>
        <taxon>Psoroptidia</taxon>
        <taxon>Analgoidea</taxon>
        <taxon>Pyroglyphidae</taxon>
        <taxon>Dermatophagoidinae</taxon>
        <taxon>Dermatophagoides</taxon>
    </lineage>
</organism>
<evidence type="ECO:0000256" key="8">
    <source>
        <dbReference type="ARBA" id="ARBA00022679"/>
    </source>
</evidence>
<dbReference type="PROSITE" id="PS00518">
    <property type="entry name" value="ZF_RING_1"/>
    <property type="match status" value="1"/>
</dbReference>
<comment type="subcellular location">
    <subcellularLocation>
        <location evidence="2">Peroxisome membrane</location>
        <topology evidence="2">Multi-pass membrane protein</topology>
    </subcellularLocation>
</comment>
<dbReference type="InterPro" id="IPR001841">
    <property type="entry name" value="Znf_RING"/>
</dbReference>
<evidence type="ECO:0000256" key="14">
    <source>
        <dbReference type="ARBA" id="ARBA00022927"/>
    </source>
</evidence>
<keyword evidence="9 19" id="KW-0812">Transmembrane</keyword>